<reference evidence="2 4" key="1">
    <citation type="submission" date="2023-07" db="EMBL/GenBank/DDBJ databases">
        <authorList>
            <person name="Peeters C."/>
        </authorList>
    </citation>
    <scope>NUCLEOTIDE SEQUENCE</scope>
    <source>
        <strain evidence="1 4">LMG 18095</strain>
        <strain evidence="2">R-77560</strain>
    </source>
</reference>
<accession>A0AAD2BSV0</accession>
<dbReference type="AlphaFoldDB" id="A0AAD2BSV0"/>
<evidence type="ECO:0000313" key="1">
    <source>
        <dbReference type="EMBL" id="CAJ0802286.1"/>
    </source>
</evidence>
<dbReference type="Proteomes" id="UP001189756">
    <property type="component" value="Unassembled WGS sequence"/>
</dbReference>
<evidence type="ECO:0000313" key="3">
    <source>
        <dbReference type="Proteomes" id="UP001189756"/>
    </source>
</evidence>
<sequence>MTEAGSRAGLADAGAPIAYVQDVSADGADAGEAGAGRHADCSASAHAQTRRLSGLAGQGAPIHTAQLLVRLIAGRTEGGIKAASHLINMPA</sequence>
<dbReference type="EMBL" id="CATZAR010000014">
    <property type="protein sequence ID" value="CAJ0802286.1"/>
    <property type="molecule type" value="Genomic_DNA"/>
</dbReference>
<comment type="caution">
    <text evidence="2">The sequence shown here is derived from an EMBL/GenBank/DDBJ whole genome shotgun (WGS) entry which is preliminary data.</text>
</comment>
<keyword evidence="4" id="KW-1185">Reference proteome</keyword>
<dbReference type="Proteomes" id="UP001189773">
    <property type="component" value="Unassembled WGS sequence"/>
</dbReference>
<proteinExistence type="predicted"/>
<dbReference type="EMBL" id="CATZAZ010000010">
    <property type="protein sequence ID" value="CAJ0803561.1"/>
    <property type="molecule type" value="Genomic_DNA"/>
</dbReference>
<name>A0AAD2BSV0_9RALS</name>
<gene>
    <name evidence="1" type="ORF">LMG18095_03737</name>
    <name evidence="2" type="ORF">R77560_03927</name>
</gene>
<protein>
    <submittedName>
        <fullName evidence="2">Uncharacterized protein</fullName>
    </submittedName>
</protein>
<evidence type="ECO:0000313" key="4">
    <source>
        <dbReference type="Proteomes" id="UP001189773"/>
    </source>
</evidence>
<evidence type="ECO:0000313" key="2">
    <source>
        <dbReference type="EMBL" id="CAJ0803561.1"/>
    </source>
</evidence>
<organism evidence="2 3">
    <name type="scientific">Ralstonia thomasii</name>
    <dbReference type="NCBI Taxonomy" id="3058596"/>
    <lineage>
        <taxon>Bacteria</taxon>
        <taxon>Pseudomonadati</taxon>
        <taxon>Pseudomonadota</taxon>
        <taxon>Betaproteobacteria</taxon>
        <taxon>Burkholderiales</taxon>
        <taxon>Burkholderiaceae</taxon>
        <taxon>Ralstonia</taxon>
    </lineage>
</organism>